<evidence type="ECO:0000313" key="2">
    <source>
        <dbReference type="EMBL" id="KAG5659142.1"/>
    </source>
</evidence>
<name>A0A9P7H6C4_9HYPO</name>
<dbReference type="Proteomes" id="UP000782241">
    <property type="component" value="Unassembled WGS sequence"/>
</dbReference>
<reference evidence="2" key="1">
    <citation type="submission" date="2021-04" db="EMBL/GenBank/DDBJ databases">
        <title>Draft genome of Fusarium avenaceum strain F156N33, isolated from an atmospheric sample in Virginia.</title>
        <authorList>
            <person name="Yang S."/>
            <person name="Vinatzer B.A."/>
            <person name="Coleman J."/>
        </authorList>
    </citation>
    <scope>NUCLEOTIDE SEQUENCE</scope>
    <source>
        <strain evidence="2">F156N33</strain>
    </source>
</reference>
<sequence length="380" mass="41175">MVAFKSLLVLLTLGAEALAGPAKPDASTCTTFLGSKTVKNVPTTTATTIKNIIITKKVIRKVNVVVVPRPKTTTVRTTETEIITRTDNGEVATETETSDKSTTTNFRTSWVTSQYTSYTTTTKSFTSTVTTTPLGYTAILDDASYRAKRDLLLEREPEDDATPVVPNLFPDGNLPQSVRCVKDVPKYTTKTVTTTVQGPRRTLKAVTKTNTLTYYTSPVTTVYPEATSTTTITEYHEIVTTDVEVTSTSSITETVTVESWIPQATVYDICNSRNMMRSANGGGSVITYRDASGVSLAQLGTGFNEVSCCNACAADISCRGTLYRGSNTACYAYISRDRSQCTTARNLLARYVTDEFSDTSVYSNGPCGYWENGGVFSLSG</sequence>
<protein>
    <recommendedName>
        <fullName evidence="4">Apple domain-containing protein</fullName>
    </recommendedName>
</protein>
<gene>
    <name evidence="2" type="ORF">KAF25_000344</name>
</gene>
<comment type="caution">
    <text evidence="2">The sequence shown here is derived from an EMBL/GenBank/DDBJ whole genome shotgun (WGS) entry which is preliminary data.</text>
</comment>
<keyword evidence="1" id="KW-0732">Signal</keyword>
<evidence type="ECO:0008006" key="4">
    <source>
        <dbReference type="Google" id="ProtNLM"/>
    </source>
</evidence>
<keyword evidence="3" id="KW-1185">Reference proteome</keyword>
<proteinExistence type="predicted"/>
<accession>A0A9P7H6C4</accession>
<feature type="signal peptide" evidence="1">
    <location>
        <begin position="1"/>
        <end position="19"/>
    </location>
</feature>
<organism evidence="2 3">
    <name type="scientific">Fusarium avenaceum</name>
    <dbReference type="NCBI Taxonomy" id="40199"/>
    <lineage>
        <taxon>Eukaryota</taxon>
        <taxon>Fungi</taxon>
        <taxon>Dikarya</taxon>
        <taxon>Ascomycota</taxon>
        <taxon>Pezizomycotina</taxon>
        <taxon>Sordariomycetes</taxon>
        <taxon>Hypocreomycetidae</taxon>
        <taxon>Hypocreales</taxon>
        <taxon>Nectriaceae</taxon>
        <taxon>Fusarium</taxon>
        <taxon>Fusarium tricinctum species complex</taxon>
    </lineage>
</organism>
<feature type="chain" id="PRO_5040184188" description="Apple domain-containing protein" evidence="1">
    <location>
        <begin position="20"/>
        <end position="380"/>
    </location>
</feature>
<dbReference type="AlphaFoldDB" id="A0A9P7H6C4"/>
<dbReference type="EMBL" id="JAGPUO010000012">
    <property type="protein sequence ID" value="KAG5659142.1"/>
    <property type="molecule type" value="Genomic_DNA"/>
</dbReference>
<evidence type="ECO:0000256" key="1">
    <source>
        <dbReference type="SAM" id="SignalP"/>
    </source>
</evidence>
<evidence type="ECO:0000313" key="3">
    <source>
        <dbReference type="Proteomes" id="UP000782241"/>
    </source>
</evidence>